<evidence type="ECO:0000313" key="2">
    <source>
        <dbReference type="Proteomes" id="UP001159363"/>
    </source>
</evidence>
<evidence type="ECO:0000313" key="1">
    <source>
        <dbReference type="EMBL" id="KAJ8876310.1"/>
    </source>
</evidence>
<comment type="caution">
    <text evidence="1">The sequence shown here is derived from an EMBL/GenBank/DDBJ whole genome shotgun (WGS) entry which is preliminary data.</text>
</comment>
<organism evidence="1 2">
    <name type="scientific">Dryococelus australis</name>
    <dbReference type="NCBI Taxonomy" id="614101"/>
    <lineage>
        <taxon>Eukaryota</taxon>
        <taxon>Metazoa</taxon>
        <taxon>Ecdysozoa</taxon>
        <taxon>Arthropoda</taxon>
        <taxon>Hexapoda</taxon>
        <taxon>Insecta</taxon>
        <taxon>Pterygota</taxon>
        <taxon>Neoptera</taxon>
        <taxon>Polyneoptera</taxon>
        <taxon>Phasmatodea</taxon>
        <taxon>Verophasmatodea</taxon>
        <taxon>Anareolatae</taxon>
        <taxon>Phasmatidae</taxon>
        <taxon>Eurycanthinae</taxon>
        <taxon>Dryococelus</taxon>
    </lineage>
</organism>
<dbReference type="EMBL" id="JARBHB010000008">
    <property type="protein sequence ID" value="KAJ8876310.1"/>
    <property type="molecule type" value="Genomic_DNA"/>
</dbReference>
<protein>
    <submittedName>
        <fullName evidence="1">Uncharacterized protein</fullName>
    </submittedName>
</protein>
<accession>A0ABQ9GWA4</accession>
<gene>
    <name evidence="1" type="ORF">PR048_020755</name>
</gene>
<keyword evidence="2" id="KW-1185">Reference proteome</keyword>
<proteinExistence type="predicted"/>
<name>A0ABQ9GWA4_9NEOP</name>
<reference evidence="1 2" key="1">
    <citation type="submission" date="2023-02" db="EMBL/GenBank/DDBJ databases">
        <title>LHISI_Scaffold_Assembly.</title>
        <authorList>
            <person name="Stuart O.P."/>
            <person name="Cleave R."/>
            <person name="Magrath M.J.L."/>
            <person name="Mikheyev A.S."/>
        </authorList>
    </citation>
    <scope>NUCLEOTIDE SEQUENCE [LARGE SCALE GENOMIC DNA]</scope>
    <source>
        <strain evidence="1">Daus_M_001</strain>
        <tissue evidence="1">Leg muscle</tissue>
    </source>
</reference>
<dbReference type="Proteomes" id="UP001159363">
    <property type="component" value="Chromosome 7"/>
</dbReference>
<sequence>MIQVSVDGPSVNLKSLKGLKNYLREDFPDNLGTCSLHIVHSAYKTADDKCDWKIPMHTRLLMTNVIGKSPVHSAYKTAHDKCDWKSPVHFSLSTNFPTRHVFDSVFALSTKKYIDLVEKNPPQSENLQKLKVTVKDELSAAKLGFMFSIWVELESFLTDYQTNQPRLPFMYTDLNRLIMSLINKIKLIGIDLTKKCNLKTYQSVDIGFEVSSELKGVKEILILQVQVVFPKK</sequence>